<evidence type="ECO:0008006" key="5">
    <source>
        <dbReference type="Google" id="ProtNLM"/>
    </source>
</evidence>
<feature type="compositionally biased region" description="Basic and acidic residues" evidence="1">
    <location>
        <begin position="80"/>
        <end position="95"/>
    </location>
</feature>
<comment type="caution">
    <text evidence="3">The sequence shown here is derived from an EMBL/GenBank/DDBJ whole genome shotgun (WGS) entry which is preliminary data.</text>
</comment>
<feature type="chain" id="PRO_5038709404" description="GerMN domain-containing protein" evidence="2">
    <location>
        <begin position="22"/>
        <end position="273"/>
    </location>
</feature>
<evidence type="ECO:0000256" key="1">
    <source>
        <dbReference type="SAM" id="MobiDB-lite"/>
    </source>
</evidence>
<dbReference type="EMBL" id="QSKY01000008">
    <property type="protein sequence ID" value="RHF04824.1"/>
    <property type="molecule type" value="Genomic_DNA"/>
</dbReference>
<reference evidence="3 4" key="1">
    <citation type="submission" date="2018-08" db="EMBL/GenBank/DDBJ databases">
        <title>A genome reference for cultivated species of the human gut microbiota.</title>
        <authorList>
            <person name="Zou Y."/>
            <person name="Xue W."/>
            <person name="Luo G."/>
        </authorList>
    </citation>
    <scope>NUCLEOTIDE SEQUENCE [LARGE SCALE GENOMIC DNA]</scope>
    <source>
        <strain evidence="3 4">AM26-2LB</strain>
    </source>
</reference>
<feature type="region of interest" description="Disordered" evidence="1">
    <location>
        <begin position="69"/>
        <end position="159"/>
    </location>
</feature>
<feature type="signal peptide" evidence="2">
    <location>
        <begin position="1"/>
        <end position="21"/>
    </location>
</feature>
<evidence type="ECO:0000256" key="2">
    <source>
        <dbReference type="SAM" id="SignalP"/>
    </source>
</evidence>
<organism evidence="3 4">
    <name type="scientific">Agathobacter rectalis</name>
    <dbReference type="NCBI Taxonomy" id="39491"/>
    <lineage>
        <taxon>Bacteria</taxon>
        <taxon>Bacillati</taxon>
        <taxon>Bacillota</taxon>
        <taxon>Clostridia</taxon>
        <taxon>Lachnospirales</taxon>
        <taxon>Lachnospiraceae</taxon>
        <taxon>Agathobacter</taxon>
    </lineage>
</organism>
<name>A0A414M5C9_9FIRM</name>
<evidence type="ECO:0000313" key="3">
    <source>
        <dbReference type="EMBL" id="RHF04824.1"/>
    </source>
</evidence>
<proteinExistence type="predicted"/>
<sequence>MIIMRKVGMIFLSVIVVVSLAAYDSGDGKTKKVTEEQTESVKPTEKATESVKSTEEVIETTVSIQEEAATEIVTGAVSQEDNKKADSKEQQKSDENTADSSNKQNNNSAGTRQEAANTDNSDNGNAGDDNGTANAPADSGNAGQDSGSQQATHTAVSYSPQTVVSLSIPKIKAGGKLILSEEMNRMLSEGTITQEEYNEYYPYDGTGYFSIFVETDLKQASTIDGQRLPSEDAIAQYIADMLIIESVPSVDVEYAGVYTSNAGNQFYEFRCHR</sequence>
<feature type="compositionally biased region" description="Polar residues" evidence="1">
    <location>
        <begin position="141"/>
        <end position="159"/>
    </location>
</feature>
<feature type="compositionally biased region" description="Basic and acidic residues" evidence="1">
    <location>
        <begin position="42"/>
        <end position="54"/>
    </location>
</feature>
<dbReference type="Proteomes" id="UP000283501">
    <property type="component" value="Unassembled WGS sequence"/>
</dbReference>
<protein>
    <recommendedName>
        <fullName evidence="5">GerMN domain-containing protein</fullName>
    </recommendedName>
</protein>
<feature type="compositionally biased region" description="Basic and acidic residues" evidence="1">
    <location>
        <begin position="26"/>
        <end position="35"/>
    </location>
</feature>
<accession>A0A414M5C9</accession>
<gene>
    <name evidence="3" type="ORF">DW703_07060</name>
</gene>
<feature type="compositionally biased region" description="Polar residues" evidence="1">
    <location>
        <begin position="98"/>
        <end position="111"/>
    </location>
</feature>
<evidence type="ECO:0000313" key="4">
    <source>
        <dbReference type="Proteomes" id="UP000283501"/>
    </source>
</evidence>
<feature type="compositionally biased region" description="Low complexity" evidence="1">
    <location>
        <begin position="115"/>
        <end position="138"/>
    </location>
</feature>
<keyword evidence="2" id="KW-0732">Signal</keyword>
<dbReference type="AlphaFoldDB" id="A0A414M5C9"/>
<feature type="region of interest" description="Disordered" evidence="1">
    <location>
        <begin position="26"/>
        <end position="54"/>
    </location>
</feature>